<evidence type="ECO:0000313" key="2">
    <source>
        <dbReference type="EMBL" id="CAD2166026.1"/>
    </source>
</evidence>
<feature type="transmembrane region" description="Helical" evidence="1">
    <location>
        <begin position="20"/>
        <end position="52"/>
    </location>
</feature>
<reference evidence="2 3" key="1">
    <citation type="submission" date="2020-08" db="EMBL/GenBank/DDBJ databases">
        <authorList>
            <person name="Koutsovoulos G."/>
            <person name="Danchin GJ E."/>
        </authorList>
    </citation>
    <scope>NUCLEOTIDE SEQUENCE [LARGE SCALE GENOMIC DNA]</scope>
</reference>
<dbReference type="AlphaFoldDB" id="A0A6V7UUF1"/>
<keyword evidence="1" id="KW-1133">Transmembrane helix</keyword>
<accession>A0A6V7UUF1</accession>
<evidence type="ECO:0000256" key="1">
    <source>
        <dbReference type="SAM" id="Phobius"/>
    </source>
</evidence>
<protein>
    <submittedName>
        <fullName evidence="2">Uncharacterized protein</fullName>
    </submittedName>
</protein>
<name>A0A6V7UUF1_MELEN</name>
<proteinExistence type="predicted"/>
<dbReference type="Proteomes" id="UP000580250">
    <property type="component" value="Unassembled WGS sequence"/>
</dbReference>
<gene>
    <name evidence="2" type="ORF">MENT_LOCUS17553</name>
</gene>
<dbReference type="EMBL" id="CAJEWN010000114">
    <property type="protein sequence ID" value="CAD2166026.1"/>
    <property type="molecule type" value="Genomic_DNA"/>
</dbReference>
<comment type="caution">
    <text evidence="2">The sequence shown here is derived from an EMBL/GenBank/DDBJ whole genome shotgun (WGS) entry which is preliminary data.</text>
</comment>
<evidence type="ECO:0000313" key="3">
    <source>
        <dbReference type="Proteomes" id="UP000580250"/>
    </source>
</evidence>
<organism evidence="2 3">
    <name type="scientific">Meloidogyne enterolobii</name>
    <name type="common">Root-knot nematode worm</name>
    <name type="synonym">Meloidogyne mayaguensis</name>
    <dbReference type="NCBI Taxonomy" id="390850"/>
    <lineage>
        <taxon>Eukaryota</taxon>
        <taxon>Metazoa</taxon>
        <taxon>Ecdysozoa</taxon>
        <taxon>Nematoda</taxon>
        <taxon>Chromadorea</taxon>
        <taxon>Rhabditida</taxon>
        <taxon>Tylenchina</taxon>
        <taxon>Tylenchomorpha</taxon>
        <taxon>Tylenchoidea</taxon>
        <taxon>Meloidogynidae</taxon>
        <taxon>Meloidogyninae</taxon>
        <taxon>Meloidogyne</taxon>
    </lineage>
</organism>
<keyword evidence="1" id="KW-0472">Membrane</keyword>
<keyword evidence="1" id="KW-0812">Transmembrane</keyword>
<sequence length="53" mass="5599">MSFTEGIPSKQSSGPVETYPFLTILSIFISLSCFSCPILINSLAIAAFSAIIA</sequence>